<protein>
    <submittedName>
        <fullName evidence="2">Uncharacterized protein</fullName>
    </submittedName>
</protein>
<proteinExistence type="predicted"/>
<name>A0A2T4UHL8_9ACTN</name>
<feature type="compositionally biased region" description="Basic and acidic residues" evidence="1">
    <location>
        <begin position="1"/>
        <end position="10"/>
    </location>
</feature>
<dbReference type="Gene3D" id="2.60.120.260">
    <property type="entry name" value="Galactose-binding domain-like"/>
    <property type="match status" value="1"/>
</dbReference>
<feature type="compositionally biased region" description="Pro residues" evidence="1">
    <location>
        <begin position="115"/>
        <end position="125"/>
    </location>
</feature>
<comment type="caution">
    <text evidence="2">The sequence shown here is derived from an EMBL/GenBank/DDBJ whole genome shotgun (WGS) entry which is preliminary data.</text>
</comment>
<reference evidence="2 3" key="1">
    <citation type="submission" date="2018-03" db="EMBL/GenBank/DDBJ databases">
        <title>Aquarubrobacter algicola gen. nov., sp. nov., a novel actinobacterium isolated from shallow eutrophic lake during the end of cyanobacterial harmful algal blooms.</title>
        <authorList>
            <person name="Chun S.J."/>
        </authorList>
    </citation>
    <scope>NUCLEOTIDE SEQUENCE [LARGE SCALE GENOMIC DNA]</scope>
    <source>
        <strain evidence="2 3">Seoho-28</strain>
    </source>
</reference>
<keyword evidence="3" id="KW-1185">Reference proteome</keyword>
<organism evidence="2 3">
    <name type="scientific">Paraconexibacter algicola</name>
    <dbReference type="NCBI Taxonomy" id="2133960"/>
    <lineage>
        <taxon>Bacteria</taxon>
        <taxon>Bacillati</taxon>
        <taxon>Actinomycetota</taxon>
        <taxon>Thermoleophilia</taxon>
        <taxon>Solirubrobacterales</taxon>
        <taxon>Paraconexibacteraceae</taxon>
        <taxon>Paraconexibacter</taxon>
    </lineage>
</organism>
<evidence type="ECO:0000256" key="1">
    <source>
        <dbReference type="SAM" id="MobiDB-lite"/>
    </source>
</evidence>
<dbReference type="InterPro" id="IPR008979">
    <property type="entry name" value="Galactose-bd-like_sf"/>
</dbReference>
<feature type="compositionally biased region" description="Gly residues" evidence="1">
    <location>
        <begin position="184"/>
        <end position="196"/>
    </location>
</feature>
<dbReference type="RefSeq" id="WP_107567132.1">
    <property type="nucleotide sequence ID" value="NZ_PYYB01000001.1"/>
</dbReference>
<feature type="compositionally biased region" description="Low complexity" evidence="1">
    <location>
        <begin position="126"/>
        <end position="147"/>
    </location>
</feature>
<dbReference type="Proteomes" id="UP000240739">
    <property type="component" value="Unassembled WGS sequence"/>
</dbReference>
<dbReference type="SUPFAM" id="SSF49785">
    <property type="entry name" value="Galactose-binding domain-like"/>
    <property type="match status" value="1"/>
</dbReference>
<dbReference type="OrthoDB" id="5245091at2"/>
<sequence length="370" mass="37526">MQPVLGEHENATGTAADGQLPPGSEAPQAAPRVCDTCGSTMAAEQDWCLECGTAAPGRLGTRPGLRAMLSVAGATLLLAGGAITASYAALSEDAKIDAGGPAPAAAGPIAQAVPDLPPASVPPAPTGAAGAPAAPTGAAALPTVTLPEATKPAPSTPVTPVVPSTPITPVTPSGGGSTDTDTGSSGGSGSTGGGSDSGTDTTTEEDDTKETTPSLTAIELGADTVSIYDPYGRVTAKGDPVDAYDNDRDTAFRVSTADPAKPMGVGLVIDLEKATKVRAIELLTDTPGYRVELYGTKSSEIPKDVIDTRWEHYADRSKVDESTKDGNVADDAKERISLRGVRDARYVLVWITTPPTKSPTVRIQELSLLK</sequence>
<feature type="region of interest" description="Disordered" evidence="1">
    <location>
        <begin position="1"/>
        <end position="30"/>
    </location>
</feature>
<gene>
    <name evidence="2" type="ORF">C7Y72_03040</name>
</gene>
<feature type="compositionally biased region" description="Low complexity" evidence="1">
    <location>
        <begin position="156"/>
        <end position="183"/>
    </location>
</feature>
<dbReference type="EMBL" id="PYYB01000001">
    <property type="protein sequence ID" value="PTL58695.1"/>
    <property type="molecule type" value="Genomic_DNA"/>
</dbReference>
<evidence type="ECO:0000313" key="2">
    <source>
        <dbReference type="EMBL" id="PTL58695.1"/>
    </source>
</evidence>
<feature type="region of interest" description="Disordered" evidence="1">
    <location>
        <begin position="109"/>
        <end position="215"/>
    </location>
</feature>
<evidence type="ECO:0000313" key="3">
    <source>
        <dbReference type="Proteomes" id="UP000240739"/>
    </source>
</evidence>
<dbReference type="AlphaFoldDB" id="A0A2T4UHL8"/>
<accession>A0A2T4UHL8</accession>